<evidence type="ECO:0000313" key="1">
    <source>
        <dbReference type="EMBL" id="SDE71612.1"/>
    </source>
</evidence>
<gene>
    <name evidence="1" type="ORF">SAMN04487996_106287</name>
</gene>
<keyword evidence="2" id="KW-1185">Reference proteome</keyword>
<proteinExistence type="predicted"/>
<evidence type="ECO:0000313" key="2">
    <source>
        <dbReference type="Proteomes" id="UP000198748"/>
    </source>
</evidence>
<sequence length="42" mass="4851">MHLKQTDLRGYIKRGFVHLFQNDLVKLGNTGQFSNSLPEPFC</sequence>
<organism evidence="1 2">
    <name type="scientific">Dyadobacter soli</name>
    <dbReference type="NCBI Taxonomy" id="659014"/>
    <lineage>
        <taxon>Bacteria</taxon>
        <taxon>Pseudomonadati</taxon>
        <taxon>Bacteroidota</taxon>
        <taxon>Cytophagia</taxon>
        <taxon>Cytophagales</taxon>
        <taxon>Spirosomataceae</taxon>
        <taxon>Dyadobacter</taxon>
    </lineage>
</organism>
<dbReference type="AlphaFoldDB" id="A0A1G7F6V0"/>
<name>A0A1G7F6V0_9BACT</name>
<dbReference type="EMBL" id="FNAN01000006">
    <property type="protein sequence ID" value="SDE71612.1"/>
    <property type="molecule type" value="Genomic_DNA"/>
</dbReference>
<dbReference type="Proteomes" id="UP000198748">
    <property type="component" value="Unassembled WGS sequence"/>
</dbReference>
<reference evidence="2" key="1">
    <citation type="submission" date="2016-10" db="EMBL/GenBank/DDBJ databases">
        <authorList>
            <person name="Varghese N."/>
            <person name="Submissions S."/>
        </authorList>
    </citation>
    <scope>NUCLEOTIDE SEQUENCE [LARGE SCALE GENOMIC DNA]</scope>
    <source>
        <strain evidence="2">DSM 25329</strain>
    </source>
</reference>
<accession>A0A1G7F6V0</accession>
<protein>
    <submittedName>
        <fullName evidence="1">Uncharacterized protein</fullName>
    </submittedName>
</protein>